<evidence type="ECO:0000313" key="3">
    <source>
        <dbReference type="EMBL" id="JAC48109.1"/>
    </source>
</evidence>
<dbReference type="AlphaFoldDB" id="A0A034W087"/>
<dbReference type="OrthoDB" id="2018507at2759"/>
<feature type="region of interest" description="Disordered" evidence="1">
    <location>
        <begin position="756"/>
        <end position="792"/>
    </location>
</feature>
<organism evidence="3">
    <name type="scientific">Bactrocera dorsalis</name>
    <name type="common">Oriental fruit fly</name>
    <name type="synonym">Dacus dorsalis</name>
    <dbReference type="NCBI Taxonomy" id="27457"/>
    <lineage>
        <taxon>Eukaryota</taxon>
        <taxon>Metazoa</taxon>
        <taxon>Ecdysozoa</taxon>
        <taxon>Arthropoda</taxon>
        <taxon>Hexapoda</taxon>
        <taxon>Insecta</taxon>
        <taxon>Pterygota</taxon>
        <taxon>Neoptera</taxon>
        <taxon>Endopterygota</taxon>
        <taxon>Diptera</taxon>
        <taxon>Brachycera</taxon>
        <taxon>Muscomorpha</taxon>
        <taxon>Tephritoidea</taxon>
        <taxon>Tephritidae</taxon>
        <taxon>Bactrocera</taxon>
        <taxon>Bactrocera</taxon>
    </lineage>
</organism>
<name>A0A034W087_BACDO</name>
<reference evidence="3" key="1">
    <citation type="journal article" date="2014" name="BMC Genomics">
        <title>Characterizing the developmental transcriptome of the oriental fruit fly, Bactrocera dorsalis (Diptera: Tephritidae) through comparative genomic analysis with Drosophila melanogaster utilizing modENCODE datasets.</title>
        <authorList>
            <person name="Geib S.M."/>
            <person name="Calla B."/>
            <person name="Hall B."/>
            <person name="Hou S."/>
            <person name="Manoukis N.C."/>
        </authorList>
    </citation>
    <scope>NUCLEOTIDE SEQUENCE</scope>
    <source>
        <strain evidence="3">Punador</strain>
    </source>
</reference>
<dbReference type="EMBL" id="GAKP01010843">
    <property type="protein sequence ID" value="JAC48109.1"/>
    <property type="molecule type" value="Transcribed_RNA"/>
</dbReference>
<keyword evidence="3" id="KW-0418">Kinase</keyword>
<keyword evidence="3" id="KW-0808">Transferase</keyword>
<gene>
    <name evidence="3" type="primary">AAK1</name>
</gene>
<dbReference type="InterPro" id="IPR011009">
    <property type="entry name" value="Kinase-like_dom_sf"/>
</dbReference>
<dbReference type="PANTHER" id="PTHR47907">
    <property type="entry name" value="PROTEIN KINASE DOMAIN-CONTAINING PROTEIN"/>
    <property type="match status" value="1"/>
</dbReference>
<dbReference type="GO" id="GO:0005524">
    <property type="term" value="F:ATP binding"/>
    <property type="evidence" value="ECO:0007669"/>
    <property type="project" value="InterPro"/>
</dbReference>
<dbReference type="Gene3D" id="1.10.510.10">
    <property type="entry name" value="Transferase(Phosphotransferase) domain 1"/>
    <property type="match status" value="1"/>
</dbReference>
<dbReference type="GO" id="GO:0004672">
    <property type="term" value="F:protein kinase activity"/>
    <property type="evidence" value="ECO:0007669"/>
    <property type="project" value="InterPro"/>
</dbReference>
<feature type="region of interest" description="Disordered" evidence="1">
    <location>
        <begin position="342"/>
        <end position="402"/>
    </location>
</feature>
<dbReference type="PANTHER" id="PTHR47907:SF5">
    <property type="entry name" value="AP2 ASSOCIATED KINASE 1"/>
    <property type="match status" value="1"/>
</dbReference>
<dbReference type="PROSITE" id="PS50011">
    <property type="entry name" value="PROTEIN_KINASE_DOM"/>
    <property type="match status" value="1"/>
</dbReference>
<dbReference type="SUPFAM" id="SSF56112">
    <property type="entry name" value="Protein kinase-like (PK-like)"/>
    <property type="match status" value="1"/>
</dbReference>
<protein>
    <submittedName>
        <fullName evidence="3">AP2-associated protein kinase 1</fullName>
    </submittedName>
</protein>
<dbReference type="Pfam" id="PF00069">
    <property type="entry name" value="Pkinase"/>
    <property type="match status" value="1"/>
</dbReference>
<evidence type="ECO:0000259" key="2">
    <source>
        <dbReference type="PROSITE" id="PS50011"/>
    </source>
</evidence>
<feature type="domain" description="Protein kinase" evidence="2">
    <location>
        <begin position="41"/>
        <end position="307"/>
    </location>
</feature>
<dbReference type="CDD" id="cd14037">
    <property type="entry name" value="STKc_NAK_like"/>
    <property type="match status" value="1"/>
</dbReference>
<feature type="compositionally biased region" description="Low complexity" evidence="1">
    <location>
        <begin position="378"/>
        <end position="402"/>
    </location>
</feature>
<feature type="compositionally biased region" description="Polar residues" evidence="1">
    <location>
        <begin position="566"/>
        <end position="577"/>
    </location>
</feature>
<dbReference type="InterPro" id="IPR000719">
    <property type="entry name" value="Prot_kinase_dom"/>
</dbReference>
<feature type="compositionally biased region" description="Low complexity" evidence="1">
    <location>
        <begin position="761"/>
        <end position="792"/>
    </location>
</feature>
<dbReference type="InterPro" id="IPR051744">
    <property type="entry name" value="AP2_assoc_SerThr_kinase"/>
</dbReference>
<feature type="region of interest" description="Disordered" evidence="1">
    <location>
        <begin position="566"/>
        <end position="599"/>
    </location>
</feature>
<proteinExistence type="predicted"/>
<feature type="compositionally biased region" description="Low complexity" evidence="1">
    <location>
        <begin position="578"/>
        <end position="592"/>
    </location>
</feature>
<evidence type="ECO:0000256" key="1">
    <source>
        <dbReference type="SAM" id="MobiDB-lite"/>
    </source>
</evidence>
<accession>A0A034W087</accession>
<sequence length="866" mass="91806">MKKIFSKFDKNEKLDNSHNHSTSKETNSFVGKVFTVGRVSVTVEDVLAEGGFAMVFLAKANTGNTKYALKRMYVNNEHDLNVAKREIQIASNLSGHKNIIGYVDSSITHTGNGVCEVLLLMPYCKQHMLAMMNARLQVGFNEQEVLTIFCDISEAVSRLHYCQTPIIHRDFKVENILQNDAGNFVLCDFGSATGKVLNPQQHGVTLVEEEIQKYTTLSYRAPEMIDLYSGKSITTKADIWALGCMLYKLCFFNLPFGESTLAIQNGQFSIPDNSKYSKGMHQLIKYMLEPDMDKRPNIWQVCEVVFRLAGKENPVQNLHKSPPPNFEQLVIPPFESEAKRLSAVAASKTPKPQSVPIVESGTSVAPRQRPKGSTAVHGPNPLGLGLPPSPSPRNNITSPQPQQQPIVEQFQANFPQLAPPVVPPQPIQQQAAATTTVSAATVVMPATTPQTSTIVVAATPTVAPPPPLPQLTQQTVNQTGITNTAAIAAQQQQQPPPEVLNSLFESSVYPDPFSENAPVAMKNTTVDTVACSSGLGVGVGLGLGMGGLGDGLDNIAVSSLSAHHTTVGSTPTKSSMLTVSGVGPSSGSSGTSGHRRNVSDTSAFNKTFANETSQFLAPYDHSVKSRASHANDASGGGGDDSMLVNAMANSGTNYGGSNPGLFLPPAQTLHMQGQGAAAMSASISNAELTSAQVLRSNIETNNSLAHTNVDAAAANHASGSSLGKRIEAWNPFEEQPFGQMTEDHIFEAEFDKIRQRGSQGSITAKSASTTSTLTPTEGYATSMPATQTQTTSQQLQQQPQTQLPVTVTPFGPTVAGGGGSVTGGGSGSVNAAVAHIPEDPFGSAPFSLPAGLREKATTLRKTGGKA</sequence>